<proteinExistence type="predicted"/>
<keyword evidence="1" id="KW-1133">Transmembrane helix</keyword>
<keyword evidence="1" id="KW-0812">Transmembrane</keyword>
<dbReference type="AlphaFoldDB" id="A0A6J6X0W2"/>
<sequence length="76" mass="7981">MLDASGTVAVTSVAMLTVSPGENHPPRFGVVIATPIGAVLITIGWYGRFLSSTEWSGSCDNCFSARSLMPSRSESC</sequence>
<evidence type="ECO:0000256" key="1">
    <source>
        <dbReference type="SAM" id="Phobius"/>
    </source>
</evidence>
<gene>
    <name evidence="2" type="ORF">UFOPK2992_00400</name>
</gene>
<name>A0A6J6X0W2_9ZZZZ</name>
<protein>
    <submittedName>
        <fullName evidence="2">Unannotated protein</fullName>
    </submittedName>
</protein>
<dbReference type="EMBL" id="CAFAAI010000045">
    <property type="protein sequence ID" value="CAB4790562.1"/>
    <property type="molecule type" value="Genomic_DNA"/>
</dbReference>
<evidence type="ECO:0000313" key="2">
    <source>
        <dbReference type="EMBL" id="CAB4790562.1"/>
    </source>
</evidence>
<feature type="transmembrane region" description="Helical" evidence="1">
    <location>
        <begin position="28"/>
        <end position="46"/>
    </location>
</feature>
<accession>A0A6J6X0W2</accession>
<reference evidence="2" key="1">
    <citation type="submission" date="2020-05" db="EMBL/GenBank/DDBJ databases">
        <authorList>
            <person name="Chiriac C."/>
            <person name="Salcher M."/>
            <person name="Ghai R."/>
            <person name="Kavagutti S V."/>
        </authorList>
    </citation>
    <scope>NUCLEOTIDE SEQUENCE</scope>
</reference>
<organism evidence="2">
    <name type="scientific">freshwater metagenome</name>
    <dbReference type="NCBI Taxonomy" id="449393"/>
    <lineage>
        <taxon>unclassified sequences</taxon>
        <taxon>metagenomes</taxon>
        <taxon>ecological metagenomes</taxon>
    </lineage>
</organism>
<keyword evidence="1" id="KW-0472">Membrane</keyword>